<dbReference type="Gene3D" id="1.10.443.10">
    <property type="entry name" value="Intergrase catalytic core"/>
    <property type="match status" value="1"/>
</dbReference>
<reference evidence="3 4" key="1">
    <citation type="submission" date="2019-11" db="EMBL/GenBank/DDBJ databases">
        <title>Bacillus idriensis genome.</title>
        <authorList>
            <person name="Konopka E.N."/>
            <person name="Newman J.D."/>
        </authorList>
    </citation>
    <scope>NUCLEOTIDE SEQUENCE [LARGE SCALE GENOMIC DNA]</scope>
    <source>
        <strain evidence="3 4">DSM 19097</strain>
    </source>
</reference>
<dbReference type="InterPro" id="IPR011010">
    <property type="entry name" value="DNA_brk_join_enz"/>
</dbReference>
<dbReference type="RefSeq" id="WP_154319572.1">
    <property type="nucleotide sequence ID" value="NZ_CAJGAA010000012.1"/>
</dbReference>
<dbReference type="SUPFAM" id="SSF56349">
    <property type="entry name" value="DNA breaking-rejoining enzymes"/>
    <property type="match status" value="1"/>
</dbReference>
<dbReference type="CDD" id="cd01192">
    <property type="entry name" value="INT_C_like_3"/>
    <property type="match status" value="1"/>
</dbReference>
<proteinExistence type="predicted"/>
<dbReference type="InterPro" id="IPR013762">
    <property type="entry name" value="Integrase-like_cat_sf"/>
</dbReference>
<dbReference type="PANTHER" id="PTHR30349">
    <property type="entry name" value="PHAGE INTEGRASE-RELATED"/>
    <property type="match status" value="1"/>
</dbReference>
<organism evidence="3 4">
    <name type="scientific">Metabacillus idriensis</name>
    <dbReference type="NCBI Taxonomy" id="324768"/>
    <lineage>
        <taxon>Bacteria</taxon>
        <taxon>Bacillati</taxon>
        <taxon>Bacillota</taxon>
        <taxon>Bacilli</taxon>
        <taxon>Bacillales</taxon>
        <taxon>Bacillaceae</taxon>
        <taxon>Metabacillus</taxon>
    </lineage>
</organism>
<dbReference type="EMBL" id="WKKF01000014">
    <property type="protein sequence ID" value="MRX56593.1"/>
    <property type="molecule type" value="Genomic_DNA"/>
</dbReference>
<dbReference type="InterPro" id="IPR050090">
    <property type="entry name" value="Tyrosine_recombinase_XerCD"/>
</dbReference>
<protein>
    <submittedName>
        <fullName evidence="3">Tyrosine-type recombinase/integrase</fullName>
    </submittedName>
</protein>
<evidence type="ECO:0000313" key="3">
    <source>
        <dbReference type="EMBL" id="MRX56593.1"/>
    </source>
</evidence>
<dbReference type="Pfam" id="PF00589">
    <property type="entry name" value="Phage_integrase"/>
    <property type="match status" value="1"/>
</dbReference>
<name>A0A6I2ML59_9BACI</name>
<dbReference type="GO" id="GO:0003677">
    <property type="term" value="F:DNA binding"/>
    <property type="evidence" value="ECO:0007669"/>
    <property type="project" value="InterPro"/>
</dbReference>
<dbReference type="PROSITE" id="PS51898">
    <property type="entry name" value="TYR_RECOMBINASE"/>
    <property type="match status" value="1"/>
</dbReference>
<dbReference type="GO" id="GO:0015074">
    <property type="term" value="P:DNA integration"/>
    <property type="evidence" value="ECO:0007669"/>
    <property type="project" value="InterPro"/>
</dbReference>
<dbReference type="PANTHER" id="PTHR30349:SF82">
    <property type="entry name" value="INTEGRASE_RECOMBINASE YOEC-RELATED"/>
    <property type="match status" value="1"/>
</dbReference>
<evidence type="ECO:0000256" key="1">
    <source>
        <dbReference type="ARBA" id="ARBA00023172"/>
    </source>
</evidence>
<feature type="domain" description="Tyr recombinase" evidence="2">
    <location>
        <begin position="10"/>
        <end position="184"/>
    </location>
</feature>
<keyword evidence="4" id="KW-1185">Reference proteome</keyword>
<sequence length="188" mass="21809">MNVRKIGANTVEPIRDRDKISEMKEVLLHQSYRNYFLFVFGINSGLRISDIINLRVLDVRYLDYLKVREKKTKKIRKIKMTVVLKAEIEKYIKNMADSDYLFPSRKGNQPISRVQAWKIITDAAKEVGITDSIGTHTLRKTFGYHFYQKTKDAAMLQKIFGHSSPSITLKYIGINDDMIDQALDDFAL</sequence>
<evidence type="ECO:0000259" key="2">
    <source>
        <dbReference type="PROSITE" id="PS51898"/>
    </source>
</evidence>
<comment type="caution">
    <text evidence="3">The sequence shown here is derived from an EMBL/GenBank/DDBJ whole genome shotgun (WGS) entry which is preliminary data.</text>
</comment>
<keyword evidence="1" id="KW-0233">DNA recombination</keyword>
<dbReference type="AlphaFoldDB" id="A0A6I2ML59"/>
<evidence type="ECO:0000313" key="4">
    <source>
        <dbReference type="Proteomes" id="UP000441585"/>
    </source>
</evidence>
<dbReference type="GO" id="GO:0006310">
    <property type="term" value="P:DNA recombination"/>
    <property type="evidence" value="ECO:0007669"/>
    <property type="project" value="UniProtKB-KW"/>
</dbReference>
<dbReference type="Proteomes" id="UP000441585">
    <property type="component" value="Unassembled WGS sequence"/>
</dbReference>
<dbReference type="InterPro" id="IPR002104">
    <property type="entry name" value="Integrase_catalytic"/>
</dbReference>
<accession>A0A6I2ML59</accession>
<gene>
    <name evidence="3" type="ORF">GJU41_21840</name>
</gene>